<organism evidence="1 2">
    <name type="scientific">Coprinopsis marcescibilis</name>
    <name type="common">Agaric fungus</name>
    <name type="synonym">Psathyrella marcescibilis</name>
    <dbReference type="NCBI Taxonomy" id="230819"/>
    <lineage>
        <taxon>Eukaryota</taxon>
        <taxon>Fungi</taxon>
        <taxon>Dikarya</taxon>
        <taxon>Basidiomycota</taxon>
        <taxon>Agaricomycotina</taxon>
        <taxon>Agaricomycetes</taxon>
        <taxon>Agaricomycetidae</taxon>
        <taxon>Agaricales</taxon>
        <taxon>Agaricineae</taxon>
        <taxon>Psathyrellaceae</taxon>
        <taxon>Coprinopsis</taxon>
    </lineage>
</organism>
<dbReference type="PANTHER" id="PTHR43481">
    <property type="entry name" value="FRUCTOSE-1-PHOSPHATE PHOSPHATASE"/>
    <property type="match status" value="1"/>
</dbReference>
<dbReference type="SUPFAM" id="SSF56784">
    <property type="entry name" value="HAD-like"/>
    <property type="match status" value="1"/>
</dbReference>
<dbReference type="SFLD" id="SFLDG01135">
    <property type="entry name" value="C1.5.6:_HAD__Beta-PGM__Phospha"/>
    <property type="match status" value="1"/>
</dbReference>
<dbReference type="Pfam" id="PF00702">
    <property type="entry name" value="Hydrolase"/>
    <property type="match status" value="1"/>
</dbReference>
<proteinExistence type="predicted"/>
<evidence type="ECO:0000313" key="2">
    <source>
        <dbReference type="Proteomes" id="UP000307440"/>
    </source>
</evidence>
<dbReference type="STRING" id="230819.A0A5C3LA69"/>
<dbReference type="InterPro" id="IPR023214">
    <property type="entry name" value="HAD_sf"/>
</dbReference>
<keyword evidence="2" id="KW-1185">Reference proteome</keyword>
<dbReference type="AlphaFoldDB" id="A0A5C3LA69"/>
<dbReference type="InterPro" id="IPR023198">
    <property type="entry name" value="PGP-like_dom2"/>
</dbReference>
<reference evidence="1 2" key="1">
    <citation type="journal article" date="2019" name="Nat. Ecol. Evol.">
        <title>Megaphylogeny resolves global patterns of mushroom evolution.</title>
        <authorList>
            <person name="Varga T."/>
            <person name="Krizsan K."/>
            <person name="Foldi C."/>
            <person name="Dima B."/>
            <person name="Sanchez-Garcia M."/>
            <person name="Sanchez-Ramirez S."/>
            <person name="Szollosi G.J."/>
            <person name="Szarkandi J.G."/>
            <person name="Papp V."/>
            <person name="Albert L."/>
            <person name="Andreopoulos W."/>
            <person name="Angelini C."/>
            <person name="Antonin V."/>
            <person name="Barry K.W."/>
            <person name="Bougher N.L."/>
            <person name="Buchanan P."/>
            <person name="Buyck B."/>
            <person name="Bense V."/>
            <person name="Catcheside P."/>
            <person name="Chovatia M."/>
            <person name="Cooper J."/>
            <person name="Damon W."/>
            <person name="Desjardin D."/>
            <person name="Finy P."/>
            <person name="Geml J."/>
            <person name="Haridas S."/>
            <person name="Hughes K."/>
            <person name="Justo A."/>
            <person name="Karasinski D."/>
            <person name="Kautmanova I."/>
            <person name="Kiss B."/>
            <person name="Kocsube S."/>
            <person name="Kotiranta H."/>
            <person name="LaButti K.M."/>
            <person name="Lechner B.E."/>
            <person name="Liimatainen K."/>
            <person name="Lipzen A."/>
            <person name="Lukacs Z."/>
            <person name="Mihaltcheva S."/>
            <person name="Morgado L.N."/>
            <person name="Niskanen T."/>
            <person name="Noordeloos M.E."/>
            <person name="Ohm R.A."/>
            <person name="Ortiz-Santana B."/>
            <person name="Ovrebo C."/>
            <person name="Racz N."/>
            <person name="Riley R."/>
            <person name="Savchenko A."/>
            <person name="Shiryaev A."/>
            <person name="Soop K."/>
            <person name="Spirin V."/>
            <person name="Szebenyi C."/>
            <person name="Tomsovsky M."/>
            <person name="Tulloss R.E."/>
            <person name="Uehling J."/>
            <person name="Grigoriev I.V."/>
            <person name="Vagvolgyi C."/>
            <person name="Papp T."/>
            <person name="Martin F.M."/>
            <person name="Miettinen O."/>
            <person name="Hibbett D.S."/>
            <person name="Nagy L.G."/>
        </authorList>
    </citation>
    <scope>NUCLEOTIDE SEQUENCE [LARGE SCALE GENOMIC DNA]</scope>
    <source>
        <strain evidence="1 2">CBS 121175</strain>
    </source>
</reference>
<sequence length="242" mass="25839">MSETVLTFDAVLFDMDGTLVDSTSGVVGAWNVFQKSYPTIDVHHILSSAHGVRTVDNLKTYCGLTDPVQLEVLIAQIFAEAVRFEQAILSSASENGGSGIVLLPGVNPIMEELASRRHLPKALWAICTSATRSYASSALNIAGVPVPDAFVAAEDVQKGKPNPDPFLLGAEKLNVNPKRCVVFEDAPNGIRSGRAAGCKTIALLTSHSREQVEAASPDYIVQDLTSISIRALENGVEVTIKH</sequence>
<evidence type="ECO:0000313" key="1">
    <source>
        <dbReference type="EMBL" id="TFK28906.1"/>
    </source>
</evidence>
<dbReference type="SFLD" id="SFLDS00003">
    <property type="entry name" value="Haloacid_Dehalogenase"/>
    <property type="match status" value="1"/>
</dbReference>
<dbReference type="SFLD" id="SFLDG01129">
    <property type="entry name" value="C1.5:_HAD__Beta-PGM__Phosphata"/>
    <property type="match status" value="1"/>
</dbReference>
<name>A0A5C3LA69_COPMA</name>
<protein>
    <submittedName>
        <fullName evidence="1">Phosphatase</fullName>
    </submittedName>
</protein>
<dbReference type="InterPro" id="IPR006439">
    <property type="entry name" value="HAD-SF_hydro_IA"/>
</dbReference>
<dbReference type="GO" id="GO:0050308">
    <property type="term" value="F:sugar-phosphatase activity"/>
    <property type="evidence" value="ECO:0007669"/>
    <property type="project" value="TreeGrafter"/>
</dbReference>
<gene>
    <name evidence="1" type="ORF">FA15DRAFT_753280</name>
</gene>
<accession>A0A5C3LA69</accession>
<dbReference type="Gene3D" id="3.40.50.1000">
    <property type="entry name" value="HAD superfamily/HAD-like"/>
    <property type="match status" value="1"/>
</dbReference>
<dbReference type="EMBL" id="ML210153">
    <property type="protein sequence ID" value="TFK28906.1"/>
    <property type="molecule type" value="Genomic_DNA"/>
</dbReference>
<dbReference type="OrthoDB" id="40579at2759"/>
<dbReference type="InterPro" id="IPR036412">
    <property type="entry name" value="HAD-like_sf"/>
</dbReference>
<dbReference type="InterPro" id="IPR051806">
    <property type="entry name" value="HAD-like_SPP"/>
</dbReference>
<dbReference type="NCBIfam" id="TIGR01509">
    <property type="entry name" value="HAD-SF-IA-v3"/>
    <property type="match status" value="1"/>
</dbReference>
<dbReference type="FunFam" id="3.40.50.1000:FF:000162">
    <property type="entry name" value="HAD-like protein"/>
    <property type="match status" value="1"/>
</dbReference>
<dbReference type="Gene3D" id="1.10.150.240">
    <property type="entry name" value="Putative phosphatase, domain 2"/>
    <property type="match status" value="1"/>
</dbReference>
<dbReference type="Proteomes" id="UP000307440">
    <property type="component" value="Unassembled WGS sequence"/>
</dbReference>
<dbReference type="PANTHER" id="PTHR43481:SF4">
    <property type="entry name" value="GLYCEROL-1-PHOSPHATE PHOSPHOHYDROLASE 1-RELATED"/>
    <property type="match status" value="1"/>
</dbReference>